<keyword evidence="2" id="KW-1003">Cell membrane</keyword>
<organism evidence="9 10">
    <name type="scientific">Vescimonas fastidiosa</name>
    <dbReference type="NCBI Taxonomy" id="2714353"/>
    <lineage>
        <taxon>Bacteria</taxon>
        <taxon>Bacillati</taxon>
        <taxon>Bacillota</taxon>
        <taxon>Clostridia</taxon>
        <taxon>Eubacteriales</taxon>
        <taxon>Oscillospiraceae</taxon>
        <taxon>Vescimonas</taxon>
    </lineage>
</organism>
<evidence type="ECO:0000256" key="1">
    <source>
        <dbReference type="ARBA" id="ARBA00004651"/>
    </source>
</evidence>
<evidence type="ECO:0000256" key="4">
    <source>
        <dbReference type="ARBA" id="ARBA00022801"/>
    </source>
</evidence>
<feature type="transmembrane region" description="Helical" evidence="7">
    <location>
        <begin position="34"/>
        <end position="52"/>
    </location>
</feature>
<keyword evidence="3 7" id="KW-0812">Transmembrane</keyword>
<dbReference type="GO" id="GO:0016787">
    <property type="term" value="F:hydrolase activity"/>
    <property type="evidence" value="ECO:0007669"/>
    <property type="project" value="UniProtKB-KW"/>
</dbReference>
<accession>A0A810PQR8</accession>
<feature type="transmembrane region" description="Helical" evidence="7">
    <location>
        <begin position="59"/>
        <end position="82"/>
    </location>
</feature>
<name>A0A810PQR8_9FIRM</name>
<sequence length="186" mass="20411">MPDFIQAADWAILHWIRENLHCGALDFLMPKLTLLGEGGAVWIVAGLALTASKKYRKHGICLLLALLAGLLICNIGLKNIVARPRPCWQEAVDLLVKNPRDYSFPSGHTWSAVTGAWVITAANRKFGWWAIPLAAALAFSRLYLFVHFPSDILSGALIGAALGLAAVGLSRKLPDKIRRVYTKKRS</sequence>
<reference evidence="9" key="1">
    <citation type="submission" date="2020-09" db="EMBL/GenBank/DDBJ databases">
        <title>New species isolated from human feces.</title>
        <authorList>
            <person name="Kitahara M."/>
            <person name="Shigeno Y."/>
            <person name="Shime M."/>
            <person name="Matsumoto Y."/>
            <person name="Nakamura S."/>
            <person name="Motooka D."/>
            <person name="Fukuoka S."/>
            <person name="Nishikawa H."/>
            <person name="Benno Y."/>
        </authorList>
    </citation>
    <scope>NUCLEOTIDE SEQUENCE</scope>
    <source>
        <strain evidence="9">MM35</strain>
    </source>
</reference>
<dbReference type="Gene3D" id="1.20.144.10">
    <property type="entry name" value="Phosphatidic acid phosphatase type 2/haloperoxidase"/>
    <property type="match status" value="1"/>
</dbReference>
<dbReference type="EMBL" id="AP023415">
    <property type="protein sequence ID" value="BCK79029.1"/>
    <property type="molecule type" value="Genomic_DNA"/>
</dbReference>
<feature type="transmembrane region" description="Helical" evidence="7">
    <location>
        <begin position="126"/>
        <end position="146"/>
    </location>
</feature>
<keyword evidence="5 7" id="KW-1133">Transmembrane helix</keyword>
<evidence type="ECO:0000256" key="6">
    <source>
        <dbReference type="ARBA" id="ARBA00023136"/>
    </source>
</evidence>
<evidence type="ECO:0000256" key="3">
    <source>
        <dbReference type="ARBA" id="ARBA00022692"/>
    </source>
</evidence>
<comment type="subcellular location">
    <subcellularLocation>
        <location evidence="1">Cell membrane</location>
        <topology evidence="1">Multi-pass membrane protein</topology>
    </subcellularLocation>
</comment>
<evidence type="ECO:0000313" key="9">
    <source>
        <dbReference type="EMBL" id="BCK79029.1"/>
    </source>
</evidence>
<keyword evidence="6 7" id="KW-0472">Membrane</keyword>
<dbReference type="PANTHER" id="PTHR14969:SF62">
    <property type="entry name" value="DECAPRENYLPHOSPHORYL-5-PHOSPHORIBOSE PHOSPHATASE RV3807C-RELATED"/>
    <property type="match status" value="1"/>
</dbReference>
<evidence type="ECO:0000259" key="8">
    <source>
        <dbReference type="SMART" id="SM00014"/>
    </source>
</evidence>
<feature type="domain" description="Phosphatidic acid phosphatase type 2/haloperoxidase" evidence="8">
    <location>
        <begin position="60"/>
        <end position="167"/>
    </location>
</feature>
<evidence type="ECO:0000256" key="5">
    <source>
        <dbReference type="ARBA" id="ARBA00022989"/>
    </source>
</evidence>
<keyword evidence="10" id="KW-1185">Reference proteome</keyword>
<feature type="transmembrane region" description="Helical" evidence="7">
    <location>
        <begin position="152"/>
        <end position="169"/>
    </location>
</feature>
<dbReference type="AlphaFoldDB" id="A0A810PQR8"/>
<proteinExistence type="predicted"/>
<keyword evidence="4" id="KW-0378">Hydrolase</keyword>
<dbReference type="Proteomes" id="UP000681343">
    <property type="component" value="Chromosome"/>
</dbReference>
<evidence type="ECO:0000256" key="7">
    <source>
        <dbReference type="SAM" id="Phobius"/>
    </source>
</evidence>
<dbReference type="SUPFAM" id="SSF48317">
    <property type="entry name" value="Acid phosphatase/Vanadium-dependent haloperoxidase"/>
    <property type="match status" value="1"/>
</dbReference>
<gene>
    <name evidence="9" type="ORF">MM35RIKEN_12210</name>
</gene>
<protein>
    <submittedName>
        <fullName evidence="9">Phosphatase PAP2 family protein</fullName>
    </submittedName>
</protein>
<evidence type="ECO:0000313" key="10">
    <source>
        <dbReference type="Proteomes" id="UP000681343"/>
    </source>
</evidence>
<dbReference type="RefSeq" id="WP_212820197.1">
    <property type="nucleotide sequence ID" value="NZ_AP023415.1"/>
</dbReference>
<dbReference type="InterPro" id="IPR000326">
    <property type="entry name" value="PAP2/HPO"/>
</dbReference>
<dbReference type="InterPro" id="IPR036938">
    <property type="entry name" value="PAP2/HPO_sf"/>
</dbReference>
<dbReference type="KEGG" id="vfa:MM35RIKEN_12210"/>
<dbReference type="PANTHER" id="PTHR14969">
    <property type="entry name" value="SPHINGOSINE-1-PHOSPHATE PHOSPHOHYDROLASE"/>
    <property type="match status" value="1"/>
</dbReference>
<dbReference type="Pfam" id="PF01569">
    <property type="entry name" value="PAP2"/>
    <property type="match status" value="1"/>
</dbReference>
<dbReference type="SMART" id="SM00014">
    <property type="entry name" value="acidPPc"/>
    <property type="match status" value="1"/>
</dbReference>
<dbReference type="GO" id="GO:0005886">
    <property type="term" value="C:plasma membrane"/>
    <property type="evidence" value="ECO:0007669"/>
    <property type="project" value="UniProtKB-SubCell"/>
</dbReference>
<evidence type="ECO:0000256" key="2">
    <source>
        <dbReference type="ARBA" id="ARBA00022475"/>
    </source>
</evidence>